<evidence type="ECO:0000313" key="2">
    <source>
        <dbReference type="EMBL" id="VWL98824.1"/>
    </source>
</evidence>
<dbReference type="InterPro" id="IPR005149">
    <property type="entry name" value="Tscrpt_reg_PadR_N"/>
</dbReference>
<name>A0A5K1J5U8_9ACTN</name>
<dbReference type="PANTHER" id="PTHR43252">
    <property type="entry name" value="TRANSCRIPTIONAL REGULATOR YQJI"/>
    <property type="match status" value="1"/>
</dbReference>
<keyword evidence="5" id="KW-1185">Reference proteome</keyword>
<organism evidence="2 5">
    <name type="scientific">Collinsella aerofaciens</name>
    <dbReference type="NCBI Taxonomy" id="74426"/>
    <lineage>
        <taxon>Bacteria</taxon>
        <taxon>Bacillati</taxon>
        <taxon>Actinomycetota</taxon>
        <taxon>Coriobacteriia</taxon>
        <taxon>Coriobacteriales</taxon>
        <taxon>Coriobacteriaceae</taxon>
        <taxon>Collinsella</taxon>
    </lineage>
</organism>
<evidence type="ECO:0000313" key="3">
    <source>
        <dbReference type="EMBL" id="VWM01397.1"/>
    </source>
</evidence>
<dbReference type="EMBL" id="CABWIH010000048">
    <property type="protein sequence ID" value="VWM01397.1"/>
    <property type="molecule type" value="Genomic_DNA"/>
</dbReference>
<proteinExistence type="predicted"/>
<feature type="domain" description="Transcription regulator PadR N-terminal" evidence="1">
    <location>
        <begin position="10"/>
        <end position="83"/>
    </location>
</feature>
<dbReference type="CDD" id="cd00090">
    <property type="entry name" value="HTH_ARSR"/>
    <property type="match status" value="1"/>
</dbReference>
<dbReference type="Pfam" id="PF03551">
    <property type="entry name" value="PadR"/>
    <property type="match status" value="1"/>
</dbReference>
<dbReference type="RefSeq" id="WP_152076703.1">
    <property type="nucleotide sequence ID" value="NZ_CAAKNU010000074.1"/>
</dbReference>
<dbReference type="Gene3D" id="1.10.10.10">
    <property type="entry name" value="Winged helix-like DNA-binding domain superfamily/Winged helix DNA-binding domain"/>
    <property type="match status" value="1"/>
</dbReference>
<dbReference type="SUPFAM" id="SSF46785">
    <property type="entry name" value="Winged helix' DNA-binding domain"/>
    <property type="match status" value="1"/>
</dbReference>
<accession>A0A5K1J5U8</accession>
<protein>
    <submittedName>
        <fullName evidence="2">Transcriptional regulator PadR-like family protein</fullName>
    </submittedName>
</protein>
<dbReference type="Proteomes" id="UP000330807">
    <property type="component" value="Unassembled WGS sequence"/>
</dbReference>
<dbReference type="PANTHER" id="PTHR43252:SF2">
    <property type="entry name" value="TRANSCRIPTION REGULATOR, PADR-LIKE FAMILY"/>
    <property type="match status" value="1"/>
</dbReference>
<gene>
    <name evidence="2" type="ORF">KCJAJFAP_02267</name>
    <name evidence="3" type="ORF">LMKDKBCB_02185</name>
</gene>
<evidence type="ECO:0000259" key="1">
    <source>
        <dbReference type="Pfam" id="PF03551"/>
    </source>
</evidence>
<dbReference type="EMBL" id="CABWIE010000022">
    <property type="protein sequence ID" value="VWL98824.1"/>
    <property type="molecule type" value="Genomic_DNA"/>
</dbReference>
<reference evidence="4 5" key="1">
    <citation type="submission" date="2019-10" db="EMBL/GenBank/DDBJ databases">
        <authorList>
            <person name="Wolf R A."/>
        </authorList>
    </citation>
    <scope>NUCLEOTIDE SEQUENCE [LARGE SCALE GENOMIC DNA]</scope>
    <source>
        <strain evidence="3">Collinsella_aerofaciens_AK_138A</strain>
        <strain evidence="2">Collinsella_aerofaciens_MC2</strain>
    </source>
</reference>
<dbReference type="AlphaFoldDB" id="A0A5K1J5U8"/>
<dbReference type="InterPro" id="IPR036390">
    <property type="entry name" value="WH_DNA-bd_sf"/>
</dbReference>
<evidence type="ECO:0000313" key="4">
    <source>
        <dbReference type="Proteomes" id="UP000330807"/>
    </source>
</evidence>
<dbReference type="InterPro" id="IPR011991">
    <property type="entry name" value="ArsR-like_HTH"/>
</dbReference>
<sequence>MAKPSIDLMILGALKERPMSAYEMDRLFEARAVRRWVRVSAPSIYRNLLRLREEGLVDGREEKGEAAPPRTVYAITEAGEARFGELADELAGLDARVDFDFTPVIANLYVMGEDEGRELLGKIKERYLEGAERLERVLPKVARLEARANMELRLGTYRLVAGWVERFERDFYAAPEGVRGWVLGADGSPSTPDEAPFSTFDWTALGGGA</sequence>
<evidence type="ECO:0000313" key="5">
    <source>
        <dbReference type="Proteomes" id="UP000361836"/>
    </source>
</evidence>
<dbReference type="InterPro" id="IPR036388">
    <property type="entry name" value="WH-like_DNA-bd_sf"/>
</dbReference>
<dbReference type="Proteomes" id="UP000361836">
    <property type="component" value="Unassembled WGS sequence"/>
</dbReference>